<dbReference type="PANTHER" id="PTHR46411:SF3">
    <property type="entry name" value="AAA+ ATPASE DOMAIN-CONTAINING PROTEIN"/>
    <property type="match status" value="1"/>
</dbReference>
<proteinExistence type="predicted"/>
<dbReference type="InterPro" id="IPR003959">
    <property type="entry name" value="ATPase_AAA_core"/>
</dbReference>
<keyword evidence="1" id="KW-0812">Transmembrane</keyword>
<evidence type="ECO:0000256" key="1">
    <source>
        <dbReference type="SAM" id="Phobius"/>
    </source>
</evidence>
<evidence type="ECO:0000313" key="4">
    <source>
        <dbReference type="Proteomes" id="UP000323067"/>
    </source>
</evidence>
<evidence type="ECO:0000313" key="3">
    <source>
        <dbReference type="EMBL" id="ATY62990.1"/>
    </source>
</evidence>
<dbReference type="SUPFAM" id="SSF52540">
    <property type="entry name" value="P-loop containing nucleoside triphosphate hydrolases"/>
    <property type="match status" value="1"/>
</dbReference>
<accession>A0A2H4SIT3</accession>
<evidence type="ECO:0000259" key="2">
    <source>
        <dbReference type="SMART" id="SM00382"/>
    </source>
</evidence>
<dbReference type="InterPro" id="IPR027417">
    <property type="entry name" value="P-loop_NTPase"/>
</dbReference>
<dbReference type="GO" id="GO:0016887">
    <property type="term" value="F:ATP hydrolysis activity"/>
    <property type="evidence" value="ECO:0007669"/>
    <property type="project" value="InterPro"/>
</dbReference>
<dbReference type="VEuPathDB" id="FungiDB:A9K55_007025"/>
<reference evidence="3 4" key="1">
    <citation type="journal article" date="2017" name="BMC Genomics">
        <title>Chromosome level assembly and secondary metabolite potential of the parasitic fungus Cordyceps militaris.</title>
        <authorList>
            <person name="Kramer G.J."/>
            <person name="Nodwell J.R."/>
        </authorList>
    </citation>
    <scope>NUCLEOTIDE SEQUENCE [LARGE SCALE GENOMIC DNA]</scope>
    <source>
        <strain evidence="3 4">ATCC 34164</strain>
    </source>
</reference>
<dbReference type="InterPro" id="IPR003593">
    <property type="entry name" value="AAA+_ATPase"/>
</dbReference>
<gene>
    <name evidence="3" type="ORF">A9K55_007025</name>
</gene>
<dbReference type="VEuPathDB" id="FungiDB:CCM_08003"/>
<dbReference type="PANTHER" id="PTHR46411">
    <property type="entry name" value="FAMILY ATPASE, PUTATIVE-RELATED"/>
    <property type="match status" value="1"/>
</dbReference>
<keyword evidence="1" id="KW-1133">Transmembrane helix</keyword>
<feature type="domain" description="AAA+ ATPase" evidence="2">
    <location>
        <begin position="329"/>
        <end position="456"/>
    </location>
</feature>
<keyword evidence="1" id="KW-0472">Membrane</keyword>
<dbReference type="Gene3D" id="3.40.50.300">
    <property type="entry name" value="P-loop containing nucleotide triphosphate hydrolases"/>
    <property type="match status" value="1"/>
</dbReference>
<organism evidence="3 4">
    <name type="scientific">Cordyceps militaris</name>
    <name type="common">Caterpillar fungus</name>
    <name type="synonym">Clavaria militaris</name>
    <dbReference type="NCBI Taxonomy" id="73501"/>
    <lineage>
        <taxon>Eukaryota</taxon>
        <taxon>Fungi</taxon>
        <taxon>Dikarya</taxon>
        <taxon>Ascomycota</taxon>
        <taxon>Pezizomycotina</taxon>
        <taxon>Sordariomycetes</taxon>
        <taxon>Hypocreomycetidae</taxon>
        <taxon>Hypocreales</taxon>
        <taxon>Cordycipitaceae</taxon>
        <taxon>Cordyceps</taxon>
    </lineage>
</organism>
<dbReference type="Pfam" id="PF00004">
    <property type="entry name" value="AAA"/>
    <property type="match status" value="1"/>
</dbReference>
<dbReference type="GO" id="GO:0005524">
    <property type="term" value="F:ATP binding"/>
    <property type="evidence" value="ECO:0007669"/>
    <property type="project" value="InterPro"/>
</dbReference>
<dbReference type="Proteomes" id="UP000323067">
    <property type="component" value="Chromosome vii"/>
</dbReference>
<dbReference type="Pfam" id="PF22942">
    <property type="entry name" value="DUF7025"/>
    <property type="match status" value="1"/>
</dbReference>
<dbReference type="SMART" id="SM00382">
    <property type="entry name" value="AAA"/>
    <property type="match status" value="1"/>
</dbReference>
<feature type="transmembrane region" description="Helical" evidence="1">
    <location>
        <begin position="7"/>
        <end position="28"/>
    </location>
</feature>
<dbReference type="CDD" id="cd19481">
    <property type="entry name" value="RecA-like_protease"/>
    <property type="match status" value="1"/>
</dbReference>
<dbReference type="AlphaFoldDB" id="A0A2H4SIT3"/>
<name>A0A2H4SIT3_CORMI</name>
<sequence>MNRPSQWLLYHLVLLSAGIIHLASFYFITRLFNGHLITHVELPVTDASQTTQDDSRADEEVDFEHVGDHFTPGCIILTELHGQQVAARFDKGTYLGEGRSKSYWILCSYMDWDGTRVVPVEKLASIPYYPGTKTIDKLECCPLAFHPDSAAIEQQLRERGRRWEALRSHDRWHQAYRGDARYSEDNTPPTGEHIARGRIMLDVALWQAGSPKDAVCIEQTLREYNSAPTPRCDCVLKGLQGGNSAMSPLCDDCVMLTSPIVRGFSLDKMRWMHFFVHDVEEIRFDDRATKLLVLEEEKKKLIMTLAKKLIMTLAKRQVNYPKYRHVDGRGAVMLLSGGPGTGKTLTAEVVAEKLRVPLFKMNAGDLGSSPDAVEKRLNRYMGLVSRWRAILVLKDCDVFLAKRTKHDLVRNHMVSIFLRMLKYNEGIVILTTNCITDIDPAFRDRIRLIVEYPSLGVAARRFVWDTILARAGGFVGAKGLNVLSKIDLNGRQIDNMVRMADLMAEQAGRYITFEDVLRVLKMRGYTISKAHTISELVRLQDLI</sequence>
<dbReference type="EMBL" id="CP023324">
    <property type="protein sequence ID" value="ATY62990.1"/>
    <property type="molecule type" value="Genomic_DNA"/>
</dbReference>
<protein>
    <submittedName>
        <fullName evidence="3">AAA-core</fullName>
    </submittedName>
</protein>
<dbReference type="OrthoDB" id="5099298at2759"/>
<dbReference type="InterPro" id="IPR054289">
    <property type="entry name" value="DUF7025"/>
</dbReference>